<accession>A0AAC9HR69</accession>
<dbReference type="GO" id="GO:0010498">
    <property type="term" value="P:proteasomal protein catabolic process"/>
    <property type="evidence" value="ECO:0007669"/>
    <property type="project" value="UniProtKB-UniRule"/>
</dbReference>
<sequence>MNLEMGLRWKASNREDTAVTASNNRAGRHLLDPESAALLRLNGSSFYRLLQTCAPQALPEISVPIAPDEAQLPHGTTVVAMHYRDGVVMAADRRATMGNLIAQRDLRKLEPADSHSGIAFAGTVGTAMRLVSLFQLELLHYEKIEGVALSFPAKVNRVSTLIRGNLGPARQGLAVIPLFAGWDDHAGAARVFTFDIGGSASEQREYGGAGSGSTFALGSLKKLYRPELTRSEAIRIVLTALTDAADEDTATGGPQAPGHLLPLVSCIDESGYAAVPTEEIAAELVAAD</sequence>
<dbReference type="Proteomes" id="UP000095210">
    <property type="component" value="Chromosome"/>
</dbReference>
<dbReference type="Gene3D" id="3.60.20.10">
    <property type="entry name" value="Glutamine Phosphoribosylpyrophosphate, subunit 1, domain 1"/>
    <property type="match status" value="1"/>
</dbReference>
<keyword evidence="7 11" id="KW-0647">Proteasome</keyword>
<evidence type="ECO:0000256" key="10">
    <source>
        <dbReference type="PIRSR" id="PIRSR600243-1"/>
    </source>
</evidence>
<dbReference type="InterPro" id="IPR001353">
    <property type="entry name" value="Proteasome_sua/b"/>
</dbReference>
<evidence type="ECO:0000256" key="1">
    <source>
        <dbReference type="ARBA" id="ARBA00001198"/>
    </source>
</evidence>
<dbReference type="InterPro" id="IPR029055">
    <property type="entry name" value="Ntn_hydrolases_N"/>
</dbReference>
<evidence type="ECO:0000313" key="12">
    <source>
        <dbReference type="Proteomes" id="UP000095210"/>
    </source>
</evidence>
<dbReference type="InterPro" id="IPR022483">
    <property type="entry name" value="PSB_actinobac"/>
</dbReference>
<dbReference type="PRINTS" id="PR00141">
    <property type="entry name" value="PROTEASOME"/>
</dbReference>
<dbReference type="GO" id="GO:0004298">
    <property type="term" value="F:threonine-type endopeptidase activity"/>
    <property type="evidence" value="ECO:0007669"/>
    <property type="project" value="UniProtKB-UniRule"/>
</dbReference>
<keyword evidence="4" id="KW-0888">Threonine protease</keyword>
<dbReference type="Pfam" id="PF00227">
    <property type="entry name" value="Proteasome"/>
    <property type="match status" value="1"/>
</dbReference>
<evidence type="ECO:0000256" key="7">
    <source>
        <dbReference type="ARBA" id="ARBA00022942"/>
    </source>
</evidence>
<evidence type="ECO:0000256" key="9">
    <source>
        <dbReference type="NCBIfam" id="TIGR03690"/>
    </source>
</evidence>
<evidence type="ECO:0000256" key="5">
    <source>
        <dbReference type="ARBA" id="ARBA00022801"/>
    </source>
</evidence>
<keyword evidence="12" id="KW-1185">Reference proteome</keyword>
<dbReference type="GO" id="GO:0019774">
    <property type="term" value="C:proteasome core complex, beta-subunit complex"/>
    <property type="evidence" value="ECO:0007669"/>
    <property type="project" value="UniProtKB-ARBA"/>
</dbReference>
<dbReference type="NCBIfam" id="TIGR03690">
    <property type="entry name" value="20S_bact_beta"/>
    <property type="match status" value="1"/>
</dbReference>
<protein>
    <recommendedName>
        <fullName evidence="9">Proteasome subunit beta</fullName>
        <ecNumber evidence="9">3.4.25.1</ecNumber>
    </recommendedName>
</protein>
<keyword evidence="2" id="KW-0963">Cytoplasm</keyword>
<dbReference type="InterPro" id="IPR023333">
    <property type="entry name" value="Proteasome_suB-type"/>
</dbReference>
<keyword evidence="6" id="KW-0068">Autocatalytic cleavage</keyword>
<keyword evidence="3" id="KW-0645">Protease</keyword>
<dbReference type="SUPFAM" id="SSF56235">
    <property type="entry name" value="N-terminal nucleophile aminohydrolases (Ntn hydrolases)"/>
    <property type="match status" value="1"/>
</dbReference>
<keyword evidence="5 11" id="KW-0378">Hydrolase</keyword>
<dbReference type="PANTHER" id="PTHR32194:SF0">
    <property type="entry name" value="ATP-DEPENDENT PROTEASE SUBUNIT HSLV"/>
    <property type="match status" value="1"/>
</dbReference>
<evidence type="ECO:0000256" key="2">
    <source>
        <dbReference type="ARBA" id="ARBA00022490"/>
    </source>
</evidence>
<gene>
    <name evidence="11" type="ORF">TL08_15350</name>
</gene>
<dbReference type="InterPro" id="IPR000243">
    <property type="entry name" value="Pept_T1A_subB"/>
</dbReference>
<dbReference type="EC" id="3.4.25.1" evidence="9"/>
<evidence type="ECO:0000313" key="11">
    <source>
        <dbReference type="EMBL" id="AOS63879.1"/>
    </source>
</evidence>
<dbReference type="KEGG" id="ahm:TL08_15350"/>
<evidence type="ECO:0000256" key="6">
    <source>
        <dbReference type="ARBA" id="ARBA00022813"/>
    </source>
</evidence>
<name>A0AAC9HR69_9PSEU</name>
<organism evidence="11 12">
    <name type="scientific">Actinoalloteichus hymeniacidonis</name>
    <dbReference type="NCBI Taxonomy" id="340345"/>
    <lineage>
        <taxon>Bacteria</taxon>
        <taxon>Bacillati</taxon>
        <taxon>Actinomycetota</taxon>
        <taxon>Actinomycetes</taxon>
        <taxon>Pseudonocardiales</taxon>
        <taxon>Pseudonocardiaceae</taxon>
        <taxon>Actinoalloteichus</taxon>
    </lineage>
</organism>
<reference evidence="12" key="1">
    <citation type="submission" date="2016-03" db="EMBL/GenBank/DDBJ databases">
        <title>Complete genome sequence of the type strain Actinoalloteichus hymeniacidonis DSM 45092.</title>
        <authorList>
            <person name="Schaffert L."/>
            <person name="Albersmeier A."/>
            <person name="Winkler A."/>
            <person name="Kalinowski J."/>
            <person name="Zotchev S."/>
            <person name="Ruckert C."/>
        </authorList>
    </citation>
    <scope>NUCLEOTIDE SEQUENCE [LARGE SCALE GENOMIC DNA]</scope>
    <source>
        <strain evidence="12">HPA177(T) (DSM 45092(T))</strain>
    </source>
</reference>
<evidence type="ECO:0000256" key="4">
    <source>
        <dbReference type="ARBA" id="ARBA00022698"/>
    </source>
</evidence>
<keyword evidence="8" id="KW-0865">Zymogen</keyword>
<evidence type="ECO:0000256" key="3">
    <source>
        <dbReference type="ARBA" id="ARBA00022670"/>
    </source>
</evidence>
<dbReference type="AlphaFoldDB" id="A0AAC9HR69"/>
<proteinExistence type="predicted"/>
<dbReference type="PROSITE" id="PS51476">
    <property type="entry name" value="PROTEASOME_BETA_2"/>
    <property type="match status" value="1"/>
</dbReference>
<feature type="active site" description="Nucleophile" evidence="10">
    <location>
        <position position="76"/>
    </location>
</feature>
<dbReference type="EMBL" id="CP014859">
    <property type="protein sequence ID" value="AOS63879.1"/>
    <property type="molecule type" value="Genomic_DNA"/>
</dbReference>
<dbReference type="PANTHER" id="PTHR32194">
    <property type="entry name" value="METALLOPROTEASE TLDD"/>
    <property type="match status" value="1"/>
</dbReference>
<dbReference type="GO" id="GO:0005737">
    <property type="term" value="C:cytoplasm"/>
    <property type="evidence" value="ECO:0007669"/>
    <property type="project" value="TreeGrafter"/>
</dbReference>
<dbReference type="CDD" id="cd01906">
    <property type="entry name" value="proteasome_protease_HslV"/>
    <property type="match status" value="1"/>
</dbReference>
<comment type="catalytic activity">
    <reaction evidence="1">
        <text>Cleavage of peptide bonds with very broad specificity.</text>
        <dbReference type="EC" id="3.4.25.1"/>
    </reaction>
</comment>
<evidence type="ECO:0000256" key="8">
    <source>
        <dbReference type="ARBA" id="ARBA00023145"/>
    </source>
</evidence>